<accession>A0A699U9Z3</accession>
<name>A0A699U9Z3_TANCI</name>
<protein>
    <submittedName>
        <fullName evidence="2">Uncharacterized protein</fullName>
    </submittedName>
</protein>
<evidence type="ECO:0000256" key="1">
    <source>
        <dbReference type="SAM" id="MobiDB-lite"/>
    </source>
</evidence>
<dbReference type="EMBL" id="BKCJ011309573">
    <property type="protein sequence ID" value="GFD18761.1"/>
    <property type="molecule type" value="Genomic_DNA"/>
</dbReference>
<evidence type="ECO:0000313" key="2">
    <source>
        <dbReference type="EMBL" id="GFD18761.1"/>
    </source>
</evidence>
<proteinExistence type="predicted"/>
<comment type="caution">
    <text evidence="2">The sequence shown here is derived from an EMBL/GenBank/DDBJ whole genome shotgun (WGS) entry which is preliminary data.</text>
</comment>
<feature type="region of interest" description="Disordered" evidence="1">
    <location>
        <begin position="1"/>
        <end position="36"/>
    </location>
</feature>
<organism evidence="2">
    <name type="scientific">Tanacetum cinerariifolium</name>
    <name type="common">Dalmatian daisy</name>
    <name type="synonym">Chrysanthemum cinerariifolium</name>
    <dbReference type="NCBI Taxonomy" id="118510"/>
    <lineage>
        <taxon>Eukaryota</taxon>
        <taxon>Viridiplantae</taxon>
        <taxon>Streptophyta</taxon>
        <taxon>Embryophyta</taxon>
        <taxon>Tracheophyta</taxon>
        <taxon>Spermatophyta</taxon>
        <taxon>Magnoliopsida</taxon>
        <taxon>eudicotyledons</taxon>
        <taxon>Gunneridae</taxon>
        <taxon>Pentapetalae</taxon>
        <taxon>asterids</taxon>
        <taxon>campanulids</taxon>
        <taxon>Asterales</taxon>
        <taxon>Asteraceae</taxon>
        <taxon>Asteroideae</taxon>
        <taxon>Anthemideae</taxon>
        <taxon>Anthemidinae</taxon>
        <taxon>Tanacetum</taxon>
    </lineage>
</organism>
<dbReference type="AlphaFoldDB" id="A0A699U9Z3"/>
<feature type="non-terminal residue" evidence="2">
    <location>
        <position position="1"/>
    </location>
</feature>
<reference evidence="2" key="1">
    <citation type="journal article" date="2019" name="Sci. Rep.">
        <title>Draft genome of Tanacetum cinerariifolium, the natural source of mosquito coil.</title>
        <authorList>
            <person name="Yamashiro T."/>
            <person name="Shiraishi A."/>
            <person name="Satake H."/>
            <person name="Nakayama K."/>
        </authorList>
    </citation>
    <scope>NUCLEOTIDE SEQUENCE</scope>
</reference>
<gene>
    <name evidence="2" type="ORF">Tci_890730</name>
</gene>
<sequence length="36" mass="3768">ASGTNGRDSLSDGRHKTRDGRHTGRVASTARAAEES</sequence>